<dbReference type="EMBL" id="JBHSAP010000007">
    <property type="protein sequence ID" value="MFC4076136.1"/>
    <property type="molecule type" value="Genomic_DNA"/>
</dbReference>
<gene>
    <name evidence="6" type="ORF">ACFOUO_04860</name>
</gene>
<organism evidence="6 7">
    <name type="scientific">Salinithrix halophila</name>
    <dbReference type="NCBI Taxonomy" id="1485204"/>
    <lineage>
        <taxon>Bacteria</taxon>
        <taxon>Bacillati</taxon>
        <taxon>Bacillota</taxon>
        <taxon>Bacilli</taxon>
        <taxon>Bacillales</taxon>
        <taxon>Thermoactinomycetaceae</taxon>
        <taxon>Salinithrix</taxon>
    </lineage>
</organism>
<feature type="transmembrane region" description="Helical" evidence="5">
    <location>
        <begin position="42"/>
        <end position="64"/>
    </location>
</feature>
<evidence type="ECO:0000256" key="1">
    <source>
        <dbReference type="ARBA" id="ARBA00004141"/>
    </source>
</evidence>
<sequence>MNPWFGLVLIGLLFQRGVELAIAKRNTRWAMARGGYEVGRRHYPLIVAVHALFFVGLIAEVSLGGIHPPLWWELPFLLFVTAQGLRFWCLCTLGPYWNTRILVIPGQKPVVQGPYRWVRHPNYVVVAMELCTLPLVFGSWVTAITVSLLNALVLLRVRIPAEERALTEAVAYGEVMGARPRFIPWHPNGSEKT</sequence>
<reference evidence="7" key="1">
    <citation type="journal article" date="2019" name="Int. J. Syst. Evol. Microbiol.">
        <title>The Global Catalogue of Microorganisms (GCM) 10K type strain sequencing project: providing services to taxonomists for standard genome sequencing and annotation.</title>
        <authorList>
            <consortium name="The Broad Institute Genomics Platform"/>
            <consortium name="The Broad Institute Genome Sequencing Center for Infectious Disease"/>
            <person name="Wu L."/>
            <person name="Ma J."/>
        </authorList>
    </citation>
    <scope>NUCLEOTIDE SEQUENCE [LARGE SCALE GENOMIC DNA]</scope>
    <source>
        <strain evidence="7">IBRC-M 10813</strain>
    </source>
</reference>
<feature type="transmembrane region" description="Helical" evidence="5">
    <location>
        <begin position="135"/>
        <end position="155"/>
    </location>
</feature>
<dbReference type="Gene3D" id="1.20.120.1630">
    <property type="match status" value="1"/>
</dbReference>
<dbReference type="PANTHER" id="PTHR43847:SF1">
    <property type="entry name" value="BLL3993 PROTEIN"/>
    <property type="match status" value="1"/>
</dbReference>
<evidence type="ECO:0000256" key="5">
    <source>
        <dbReference type="SAM" id="Phobius"/>
    </source>
</evidence>
<dbReference type="GO" id="GO:0008168">
    <property type="term" value="F:methyltransferase activity"/>
    <property type="evidence" value="ECO:0007669"/>
    <property type="project" value="UniProtKB-KW"/>
</dbReference>
<evidence type="ECO:0000313" key="7">
    <source>
        <dbReference type="Proteomes" id="UP001595843"/>
    </source>
</evidence>
<evidence type="ECO:0000256" key="2">
    <source>
        <dbReference type="ARBA" id="ARBA00022692"/>
    </source>
</evidence>
<dbReference type="GO" id="GO:0032259">
    <property type="term" value="P:methylation"/>
    <property type="evidence" value="ECO:0007669"/>
    <property type="project" value="UniProtKB-KW"/>
</dbReference>
<keyword evidence="6" id="KW-0489">Methyltransferase</keyword>
<dbReference type="InterPro" id="IPR052527">
    <property type="entry name" value="Metal_cation-efflux_comp"/>
</dbReference>
<proteinExistence type="predicted"/>
<name>A0ABV8JFY7_9BACL</name>
<dbReference type="Pfam" id="PF04140">
    <property type="entry name" value="ICMT"/>
    <property type="match status" value="1"/>
</dbReference>
<dbReference type="RefSeq" id="WP_380702711.1">
    <property type="nucleotide sequence ID" value="NZ_JBHSAP010000007.1"/>
</dbReference>
<dbReference type="Proteomes" id="UP001595843">
    <property type="component" value="Unassembled WGS sequence"/>
</dbReference>
<evidence type="ECO:0000256" key="3">
    <source>
        <dbReference type="ARBA" id="ARBA00022989"/>
    </source>
</evidence>
<comment type="caution">
    <text evidence="6">The sequence shown here is derived from an EMBL/GenBank/DDBJ whole genome shotgun (WGS) entry which is preliminary data.</text>
</comment>
<comment type="subcellular location">
    <subcellularLocation>
        <location evidence="1">Membrane</location>
        <topology evidence="1">Multi-pass membrane protein</topology>
    </subcellularLocation>
</comment>
<keyword evidence="7" id="KW-1185">Reference proteome</keyword>
<evidence type="ECO:0000256" key="4">
    <source>
        <dbReference type="ARBA" id="ARBA00023136"/>
    </source>
</evidence>
<evidence type="ECO:0000313" key="6">
    <source>
        <dbReference type="EMBL" id="MFC4076136.1"/>
    </source>
</evidence>
<keyword evidence="2 5" id="KW-0812">Transmembrane</keyword>
<protein>
    <submittedName>
        <fullName evidence="6">Isoprenylcysteine carboxyl methyltransferase family protein</fullName>
    </submittedName>
</protein>
<keyword evidence="6" id="KW-0808">Transferase</keyword>
<keyword evidence="3 5" id="KW-1133">Transmembrane helix</keyword>
<dbReference type="InterPro" id="IPR007269">
    <property type="entry name" value="ICMT_MeTrfase"/>
</dbReference>
<accession>A0ABV8JFY7</accession>
<keyword evidence="4 5" id="KW-0472">Membrane</keyword>
<dbReference type="PANTHER" id="PTHR43847">
    <property type="entry name" value="BLL3993 PROTEIN"/>
    <property type="match status" value="1"/>
</dbReference>